<dbReference type="Gene3D" id="1.25.40.10">
    <property type="entry name" value="Tetratricopeptide repeat domain"/>
    <property type="match status" value="1"/>
</dbReference>
<evidence type="ECO:0000313" key="1">
    <source>
        <dbReference type="EMBL" id="RUP18252.1"/>
    </source>
</evidence>
<dbReference type="EMBL" id="RBNI01014890">
    <property type="protein sequence ID" value="RUP18252.1"/>
    <property type="molecule type" value="Genomic_DNA"/>
</dbReference>
<evidence type="ECO:0000313" key="2">
    <source>
        <dbReference type="Proteomes" id="UP000268093"/>
    </source>
</evidence>
<accession>A0A433BA63</accession>
<proteinExistence type="predicted"/>
<comment type="caution">
    <text evidence="1">The sequence shown here is derived from an EMBL/GenBank/DDBJ whole genome shotgun (WGS) entry which is preliminary data.</text>
</comment>
<keyword evidence="2" id="KW-1185">Reference proteome</keyword>
<dbReference type="Proteomes" id="UP000268093">
    <property type="component" value="Unassembled WGS sequence"/>
</dbReference>
<sequence>MIEPSQCALHGLVILNFGDVNGARHTYGIYGPDTVLYVSPLTVVIALAHVISCLASCQSGDLGVQCELIYESQDKCDRAQLLLEWVPVLREKVSGSKHQDMATCLKNMTTLDKLQGKYDLAELSARRQILWADVSYQQGRGIALQASQRCFSASLWLPAIAENKD</sequence>
<gene>
    <name evidence="1" type="ORF">BC936DRAFT_139379</name>
</gene>
<protein>
    <submittedName>
        <fullName evidence="1">Uncharacterized protein</fullName>
    </submittedName>
</protein>
<dbReference type="InterPro" id="IPR011990">
    <property type="entry name" value="TPR-like_helical_dom_sf"/>
</dbReference>
<organism evidence="1 2">
    <name type="scientific">Jimgerdemannia flammicorona</name>
    <dbReference type="NCBI Taxonomy" id="994334"/>
    <lineage>
        <taxon>Eukaryota</taxon>
        <taxon>Fungi</taxon>
        <taxon>Fungi incertae sedis</taxon>
        <taxon>Mucoromycota</taxon>
        <taxon>Mucoromycotina</taxon>
        <taxon>Endogonomycetes</taxon>
        <taxon>Endogonales</taxon>
        <taxon>Endogonaceae</taxon>
        <taxon>Jimgerdemannia</taxon>
    </lineage>
</organism>
<reference evidence="1 2" key="1">
    <citation type="journal article" date="2018" name="New Phytol.">
        <title>Phylogenomics of Endogonaceae and evolution of mycorrhizas within Mucoromycota.</title>
        <authorList>
            <person name="Chang Y."/>
            <person name="Desiro A."/>
            <person name="Na H."/>
            <person name="Sandor L."/>
            <person name="Lipzen A."/>
            <person name="Clum A."/>
            <person name="Barry K."/>
            <person name="Grigoriev I.V."/>
            <person name="Martin F.M."/>
            <person name="Stajich J.E."/>
            <person name="Smith M.E."/>
            <person name="Bonito G."/>
            <person name="Spatafora J.W."/>
        </authorList>
    </citation>
    <scope>NUCLEOTIDE SEQUENCE [LARGE SCALE GENOMIC DNA]</scope>
    <source>
        <strain evidence="1 2">GMNB39</strain>
    </source>
</reference>
<name>A0A433BA63_9FUNG</name>
<dbReference type="AlphaFoldDB" id="A0A433BA63"/>